<feature type="non-terminal residue" evidence="2">
    <location>
        <position position="64"/>
    </location>
</feature>
<feature type="region of interest" description="Disordered" evidence="1">
    <location>
        <begin position="1"/>
        <end position="64"/>
    </location>
</feature>
<feature type="compositionally biased region" description="Basic residues" evidence="1">
    <location>
        <begin position="28"/>
        <end position="41"/>
    </location>
</feature>
<feature type="compositionally biased region" description="Low complexity" evidence="1">
    <location>
        <begin position="13"/>
        <end position="25"/>
    </location>
</feature>
<evidence type="ECO:0000256" key="1">
    <source>
        <dbReference type="SAM" id="MobiDB-lite"/>
    </source>
</evidence>
<sequence>DRRTTFARPSQTPRSRGSPSASPSGGERRRRLLLLRRHRFRAGSDRRLGGRHRHRVDPVRPAAL</sequence>
<gene>
    <name evidence="2" type="ORF">AVDCRST_MAG32-2698</name>
</gene>
<name>A0A6J4P2F5_9ACTN</name>
<organism evidence="2">
    <name type="scientific">uncultured Nocardioides sp</name>
    <dbReference type="NCBI Taxonomy" id="198441"/>
    <lineage>
        <taxon>Bacteria</taxon>
        <taxon>Bacillati</taxon>
        <taxon>Actinomycetota</taxon>
        <taxon>Actinomycetes</taxon>
        <taxon>Propionibacteriales</taxon>
        <taxon>Nocardioidaceae</taxon>
        <taxon>Nocardioides</taxon>
        <taxon>environmental samples</taxon>
    </lineage>
</organism>
<dbReference type="AlphaFoldDB" id="A0A6J4P2F5"/>
<reference evidence="2" key="1">
    <citation type="submission" date="2020-02" db="EMBL/GenBank/DDBJ databases">
        <authorList>
            <person name="Meier V. D."/>
        </authorList>
    </citation>
    <scope>NUCLEOTIDE SEQUENCE</scope>
    <source>
        <strain evidence="2">AVDCRST_MAG32</strain>
    </source>
</reference>
<protein>
    <submittedName>
        <fullName evidence="2">Uncharacterized protein</fullName>
    </submittedName>
</protein>
<dbReference type="EMBL" id="CADCUM010000108">
    <property type="protein sequence ID" value="CAA9398388.1"/>
    <property type="molecule type" value="Genomic_DNA"/>
</dbReference>
<feature type="non-terminal residue" evidence="2">
    <location>
        <position position="1"/>
    </location>
</feature>
<accession>A0A6J4P2F5</accession>
<evidence type="ECO:0000313" key="2">
    <source>
        <dbReference type="EMBL" id="CAA9398388.1"/>
    </source>
</evidence>
<proteinExistence type="predicted"/>